<dbReference type="InterPro" id="IPR023833">
    <property type="entry name" value="Signal_pept_SipW-depend-type"/>
</dbReference>
<dbReference type="EMBL" id="BSKO01000001">
    <property type="protein sequence ID" value="GLO67190.1"/>
    <property type="molecule type" value="Genomic_DNA"/>
</dbReference>
<comment type="caution">
    <text evidence="2">The sequence shown here is derived from an EMBL/GenBank/DDBJ whole genome shotgun (WGS) entry which is preliminary data.</text>
</comment>
<keyword evidence="1" id="KW-0472">Membrane</keyword>
<evidence type="ECO:0000313" key="2">
    <source>
        <dbReference type="EMBL" id="GLO67190.1"/>
    </source>
</evidence>
<dbReference type="Proteomes" id="UP001275436">
    <property type="component" value="Unassembled WGS sequence"/>
</dbReference>
<reference evidence="2 3" key="1">
    <citation type="submission" date="2023-02" db="EMBL/GenBank/DDBJ databases">
        <title>Oceanobacillus kimchii IFOP_LL358 isolated form Alexandrium catenella lab strain.</title>
        <authorList>
            <person name="Gajardo G."/>
            <person name="Ueki S."/>
            <person name="Maruyama F."/>
        </authorList>
    </citation>
    <scope>NUCLEOTIDE SEQUENCE [LARGE SCALE GENOMIC DNA]</scope>
    <source>
        <strain evidence="2 3">IFOP_LL358</strain>
    </source>
</reference>
<dbReference type="InterPro" id="IPR022121">
    <property type="entry name" value="Peptidase_M73_camelysin"/>
</dbReference>
<dbReference type="Pfam" id="PF12389">
    <property type="entry name" value="Peptidase_M73"/>
    <property type="match status" value="1"/>
</dbReference>
<protein>
    <submittedName>
        <fullName evidence="2">Cell division protein FtsN</fullName>
    </submittedName>
</protein>
<keyword evidence="3" id="KW-1185">Reference proteome</keyword>
<evidence type="ECO:0000313" key="3">
    <source>
        <dbReference type="Proteomes" id="UP001275436"/>
    </source>
</evidence>
<dbReference type="RefSeq" id="WP_017797714.1">
    <property type="nucleotide sequence ID" value="NZ_BSKO01000001.1"/>
</dbReference>
<sequence>MKQYKQKLLIGVTAGMIGMGFVGGGTFAFFSDTETTQNSFVSGTLDLELQSPDKSGELDISLEDIKPGDKETYFINLHNAGSLTFRDVLLTSSYSINDKNKDNNKANFADHILVKITNKDSDEVLSEYIPISELKDVILTEGQVSESTTQLQFDFWFKDNGGDQNMFQGDELKFDLIFHASQEEAE</sequence>
<keyword evidence="2" id="KW-0131">Cell cycle</keyword>
<proteinExistence type="predicted"/>
<gene>
    <name evidence="2" type="ORF">MACH08_29740</name>
</gene>
<keyword evidence="1" id="KW-0812">Transmembrane</keyword>
<dbReference type="GO" id="GO:0051301">
    <property type="term" value="P:cell division"/>
    <property type="evidence" value="ECO:0007669"/>
    <property type="project" value="UniProtKB-KW"/>
</dbReference>
<organism evidence="2 3">
    <name type="scientific">Oceanobacillus kimchii</name>
    <dbReference type="NCBI Taxonomy" id="746691"/>
    <lineage>
        <taxon>Bacteria</taxon>
        <taxon>Bacillati</taxon>
        <taxon>Bacillota</taxon>
        <taxon>Bacilli</taxon>
        <taxon>Bacillales</taxon>
        <taxon>Bacillaceae</taxon>
        <taxon>Oceanobacillus</taxon>
    </lineage>
</organism>
<accession>A0ABQ5TL32</accession>
<dbReference type="NCBIfam" id="TIGR04088">
    <property type="entry name" value="cognate_SipW"/>
    <property type="match status" value="1"/>
</dbReference>
<dbReference type="InterPro" id="IPR023076">
    <property type="entry name" value="HMG_CoA_Rdtase_CS"/>
</dbReference>
<keyword evidence="2" id="KW-0132">Cell division</keyword>
<dbReference type="PROSITE" id="PS00318">
    <property type="entry name" value="HMG_COA_REDUCTASE_2"/>
    <property type="match status" value="1"/>
</dbReference>
<evidence type="ECO:0000256" key="1">
    <source>
        <dbReference type="SAM" id="Phobius"/>
    </source>
</evidence>
<keyword evidence="1" id="KW-1133">Transmembrane helix</keyword>
<name>A0ABQ5TL32_9BACI</name>
<feature type="transmembrane region" description="Helical" evidence="1">
    <location>
        <begin position="7"/>
        <end position="30"/>
    </location>
</feature>